<evidence type="ECO:0000313" key="2">
    <source>
        <dbReference type="Proteomes" id="UP000194664"/>
    </source>
</evidence>
<dbReference type="Pfam" id="PF10604">
    <property type="entry name" value="Polyketide_cyc2"/>
    <property type="match status" value="1"/>
</dbReference>
<organism evidence="1 2">
    <name type="scientific">Marivivens niveibacter</name>
    <dbReference type="NCBI Taxonomy" id="1930667"/>
    <lineage>
        <taxon>Bacteria</taxon>
        <taxon>Pseudomonadati</taxon>
        <taxon>Pseudomonadota</taxon>
        <taxon>Alphaproteobacteria</taxon>
        <taxon>Rhodobacterales</taxon>
        <taxon>Paracoccaceae</taxon>
        <taxon>Marivivens group</taxon>
        <taxon>Marivivens</taxon>
    </lineage>
</organism>
<dbReference type="EMBL" id="MSPP01000001">
    <property type="protein sequence ID" value="OUD10129.1"/>
    <property type="molecule type" value="Genomic_DNA"/>
</dbReference>
<protein>
    <recommendedName>
        <fullName evidence="3">DNA polymerase III subunit gamma/tau</fullName>
    </recommendedName>
</protein>
<dbReference type="Proteomes" id="UP000194664">
    <property type="component" value="Unassembled WGS sequence"/>
</dbReference>
<name>A0A251X071_9RHOB</name>
<reference evidence="1 2" key="1">
    <citation type="submission" date="2016-12" db="EMBL/GenBank/DDBJ databases">
        <title>The draft genome sequence of HSLHS2.</title>
        <authorList>
            <person name="Hu D."/>
            <person name="Wang L."/>
            <person name="Shao Z."/>
        </authorList>
    </citation>
    <scope>NUCLEOTIDE SEQUENCE [LARGE SCALE GENOMIC DNA]</scope>
    <source>
        <strain evidence="1">MCCC 1A06712</strain>
    </source>
</reference>
<gene>
    <name evidence="1" type="ORF">BVC71_01005</name>
</gene>
<keyword evidence="2" id="KW-1185">Reference proteome</keyword>
<dbReference type="Gene3D" id="3.30.530.20">
    <property type="match status" value="1"/>
</dbReference>
<comment type="caution">
    <text evidence="1">The sequence shown here is derived from an EMBL/GenBank/DDBJ whole genome shotgun (WGS) entry which is preliminary data.</text>
</comment>
<dbReference type="InterPro" id="IPR023393">
    <property type="entry name" value="START-like_dom_sf"/>
</dbReference>
<proteinExistence type="predicted"/>
<evidence type="ECO:0008006" key="3">
    <source>
        <dbReference type="Google" id="ProtNLM"/>
    </source>
</evidence>
<dbReference type="AlphaFoldDB" id="A0A251X071"/>
<evidence type="ECO:0000313" key="1">
    <source>
        <dbReference type="EMBL" id="OUD10129.1"/>
    </source>
</evidence>
<sequence length="154" mass="17415">MRFSSREDIEAPIEHVYGKLTDFYGFERSAMRRGVKAEREDPSAPIGVGTIWHVRFKFRGKPRAADVELVKLDENDGFEMSFKSGGIDGLTTLELVPLSPHRTRMILKLDLSAKTLAARLLLQSLKLAKSNLTHRFKTRVADYAEEIETSYTGV</sequence>
<dbReference type="RefSeq" id="WP_086449779.1">
    <property type="nucleotide sequence ID" value="NZ_MSPP01000001.1"/>
</dbReference>
<dbReference type="InterPro" id="IPR019587">
    <property type="entry name" value="Polyketide_cyclase/dehydratase"/>
</dbReference>
<dbReference type="OrthoDB" id="7860307at2"/>
<accession>A0A251X071</accession>
<dbReference type="SUPFAM" id="SSF55961">
    <property type="entry name" value="Bet v1-like"/>
    <property type="match status" value="1"/>
</dbReference>